<evidence type="ECO:0000256" key="1">
    <source>
        <dbReference type="SAM" id="MobiDB-lite"/>
    </source>
</evidence>
<dbReference type="Proteomes" id="UP001597097">
    <property type="component" value="Unassembled WGS sequence"/>
</dbReference>
<accession>A0ABW4GNK8</accession>
<evidence type="ECO:0000313" key="3">
    <source>
        <dbReference type="Proteomes" id="UP001597097"/>
    </source>
</evidence>
<proteinExistence type="predicted"/>
<comment type="caution">
    <text evidence="2">The sequence shown here is derived from an EMBL/GenBank/DDBJ whole genome shotgun (WGS) entry which is preliminary data.</text>
</comment>
<sequence>MITAHPFWRSSLTQGCQTPRLIRMTPAAGQSPTQAPSAGPAARSSTNEISDPHSAANFDMDAHAALCIPTAYLRKIFSERLDGLVALPNP</sequence>
<reference evidence="3" key="1">
    <citation type="journal article" date="2019" name="Int. J. Syst. Evol. Microbiol.">
        <title>The Global Catalogue of Microorganisms (GCM) 10K type strain sequencing project: providing services to taxonomists for standard genome sequencing and annotation.</title>
        <authorList>
            <consortium name="The Broad Institute Genomics Platform"/>
            <consortium name="The Broad Institute Genome Sequencing Center for Infectious Disease"/>
            <person name="Wu L."/>
            <person name="Ma J."/>
        </authorList>
    </citation>
    <scope>NUCLEOTIDE SEQUENCE [LARGE SCALE GENOMIC DNA]</scope>
    <source>
        <strain evidence="3">CGMCC 1.15399</strain>
    </source>
</reference>
<dbReference type="RefSeq" id="WP_219535012.1">
    <property type="nucleotide sequence ID" value="NZ_JAHKRM010000024.1"/>
</dbReference>
<keyword evidence="3" id="KW-1185">Reference proteome</keyword>
<protein>
    <submittedName>
        <fullName evidence="2">Uncharacterized protein</fullName>
    </submittedName>
</protein>
<evidence type="ECO:0000313" key="2">
    <source>
        <dbReference type="EMBL" id="MFD1543913.1"/>
    </source>
</evidence>
<feature type="region of interest" description="Disordered" evidence="1">
    <location>
        <begin position="19"/>
        <end position="55"/>
    </location>
</feature>
<dbReference type="EMBL" id="JBHUCM010000042">
    <property type="protein sequence ID" value="MFD1543913.1"/>
    <property type="molecule type" value="Genomic_DNA"/>
</dbReference>
<organism evidence="2 3">
    <name type="scientific">Nonomuraea guangzhouensis</name>
    <dbReference type="NCBI Taxonomy" id="1291555"/>
    <lineage>
        <taxon>Bacteria</taxon>
        <taxon>Bacillati</taxon>
        <taxon>Actinomycetota</taxon>
        <taxon>Actinomycetes</taxon>
        <taxon>Streptosporangiales</taxon>
        <taxon>Streptosporangiaceae</taxon>
        <taxon>Nonomuraea</taxon>
    </lineage>
</organism>
<gene>
    <name evidence="2" type="ORF">ACFSJ0_43210</name>
</gene>
<name>A0ABW4GNK8_9ACTN</name>